<proteinExistence type="predicted"/>
<dbReference type="Proteomes" id="UP000019102">
    <property type="component" value="Unassembled WGS sequence"/>
</dbReference>
<dbReference type="STRING" id="1298598.JCM21714_1877"/>
<keyword evidence="3" id="KW-1185">Reference proteome</keyword>
<evidence type="ECO:0000259" key="1">
    <source>
        <dbReference type="Pfam" id="PF00085"/>
    </source>
</evidence>
<dbReference type="SUPFAM" id="SSF52833">
    <property type="entry name" value="Thioredoxin-like"/>
    <property type="match status" value="1"/>
</dbReference>
<reference evidence="2 3" key="1">
    <citation type="journal article" date="2014" name="Genome Announc.">
        <title>Draft Genome Sequence of the Boron-Tolerant and Moderately Halotolerant Bacterium Gracilibacillus boraciitolerans JCM 21714T.</title>
        <authorList>
            <person name="Ahmed I."/>
            <person name="Oshima K."/>
            <person name="Suda W."/>
            <person name="Kitamura K."/>
            <person name="Iida T."/>
            <person name="Ohmori Y."/>
            <person name="Fujiwara T."/>
            <person name="Hattori M."/>
            <person name="Ohkuma M."/>
        </authorList>
    </citation>
    <scope>NUCLEOTIDE SEQUENCE [LARGE SCALE GENOMIC DNA]</scope>
    <source>
        <strain evidence="2 3">JCM 21714</strain>
    </source>
</reference>
<dbReference type="eggNOG" id="COG0526">
    <property type="taxonomic scope" value="Bacteria"/>
</dbReference>
<dbReference type="InterPro" id="IPR013766">
    <property type="entry name" value="Thioredoxin_domain"/>
</dbReference>
<accession>W4VI62</accession>
<dbReference type="Gene3D" id="3.40.30.10">
    <property type="entry name" value="Glutaredoxin"/>
    <property type="match status" value="1"/>
</dbReference>
<dbReference type="InterPro" id="IPR036249">
    <property type="entry name" value="Thioredoxin-like_sf"/>
</dbReference>
<dbReference type="Pfam" id="PF00085">
    <property type="entry name" value="Thioredoxin"/>
    <property type="match status" value="1"/>
</dbReference>
<evidence type="ECO:0000313" key="2">
    <source>
        <dbReference type="EMBL" id="GAE92856.1"/>
    </source>
</evidence>
<feature type="domain" description="Thioredoxin" evidence="1">
    <location>
        <begin position="7"/>
        <end position="88"/>
    </location>
</feature>
<name>W4VI62_9BACI</name>
<gene>
    <name evidence="2" type="ORF">JCM21714_1877</name>
</gene>
<dbReference type="CDD" id="cd02947">
    <property type="entry name" value="TRX_family"/>
    <property type="match status" value="1"/>
</dbReference>
<dbReference type="EMBL" id="BAVS01000007">
    <property type="protein sequence ID" value="GAE92856.1"/>
    <property type="molecule type" value="Genomic_DNA"/>
</dbReference>
<comment type="caution">
    <text evidence="2">The sequence shown here is derived from an EMBL/GenBank/DDBJ whole genome shotgun (WGS) entry which is preliminary data.</text>
</comment>
<sequence length="100" mass="11896">MIEVRSDYWDLIQQDKQIVFVHTPFCATCQLAERMLTIMEESYREQNYYRLNASFFPVFMEKNKITSVPALLLVKNGVVEDKLYAFESVVKLHEVLNNWK</sequence>
<dbReference type="OrthoDB" id="5784238at2"/>
<organism evidence="2 3">
    <name type="scientific">Gracilibacillus boraciitolerans JCM 21714</name>
    <dbReference type="NCBI Taxonomy" id="1298598"/>
    <lineage>
        <taxon>Bacteria</taxon>
        <taxon>Bacillati</taxon>
        <taxon>Bacillota</taxon>
        <taxon>Bacilli</taxon>
        <taxon>Bacillales</taxon>
        <taxon>Bacillaceae</taxon>
        <taxon>Gracilibacillus</taxon>
    </lineage>
</organism>
<dbReference type="RefSeq" id="WP_035722912.1">
    <property type="nucleotide sequence ID" value="NZ_BAVS01000007.1"/>
</dbReference>
<dbReference type="AlphaFoldDB" id="W4VI62"/>
<protein>
    <submittedName>
        <fullName evidence="2">Thioredoxin</fullName>
    </submittedName>
</protein>
<evidence type="ECO:0000313" key="3">
    <source>
        <dbReference type="Proteomes" id="UP000019102"/>
    </source>
</evidence>